<dbReference type="AlphaFoldDB" id="A0A1B1YWW2"/>
<sequence>MAGALAGTAAGAVRALLGVLGAPALGQALTLEKALAGRLQDLDRAPDAASFDPLARPPVGTAPVRPRTPSPDATGRRRPVRGEPAAIAARGIGALIGDALAGKGSSSSPAPIAGTLPGIAAALASLSESTPGKAQAARAIALNTTGAVSQAAGLGAQALAALSGTAGAAPVLAQIAALGNALWWQIALSPPSAGTATPTQPPAKGPARLGPGGTGTWTGTAAARASATAPATEADADVSTTDHARSALAGIGRLTVELFEYAARAGATSEASGQTPATPRQRPAPRAPSVLTPERGALPAPAGSAPAVAPTTSGASAAVTGFAVNAAPVSADDLARALRAEGALRGVGLP</sequence>
<feature type="region of interest" description="Disordered" evidence="1">
    <location>
        <begin position="48"/>
        <end position="82"/>
    </location>
</feature>
<reference evidence="3" key="1">
    <citation type="submission" date="2016-03" db="EMBL/GenBank/DDBJ databases">
        <title>Complete genome sequence of Solimmundus cernigliae, representing a novel lineage of polycyclic aromatic hydrocarbon degraders within the Gammaproteobacteria.</title>
        <authorList>
            <person name="Singleton D.R."/>
            <person name="Dickey A.N."/>
            <person name="Scholl E.H."/>
            <person name="Wright F.A."/>
            <person name="Aitken M.D."/>
        </authorList>
    </citation>
    <scope>NUCLEOTIDE SEQUENCE [LARGE SCALE GENOMIC DNA]</scope>
    <source>
        <strain evidence="3">TR3.2</strain>
    </source>
</reference>
<dbReference type="InParanoid" id="A0A1B1YWW2"/>
<feature type="region of interest" description="Disordered" evidence="1">
    <location>
        <begin position="192"/>
        <end position="239"/>
    </location>
</feature>
<feature type="compositionally biased region" description="Low complexity" evidence="1">
    <location>
        <begin position="297"/>
        <end position="310"/>
    </location>
</feature>
<evidence type="ECO:0000313" key="3">
    <source>
        <dbReference type="Proteomes" id="UP000092952"/>
    </source>
</evidence>
<dbReference type="Proteomes" id="UP000092952">
    <property type="component" value="Chromosome"/>
</dbReference>
<keyword evidence="3" id="KW-1185">Reference proteome</keyword>
<organism evidence="2 3">
    <name type="scientific">Immundisolibacter cernigliae</name>
    <dbReference type="NCBI Taxonomy" id="1810504"/>
    <lineage>
        <taxon>Bacteria</taxon>
        <taxon>Pseudomonadati</taxon>
        <taxon>Pseudomonadota</taxon>
        <taxon>Gammaproteobacteria</taxon>
        <taxon>Immundisolibacterales</taxon>
        <taxon>Immundisolibacteraceae</taxon>
        <taxon>Immundisolibacter</taxon>
    </lineage>
</organism>
<protein>
    <submittedName>
        <fullName evidence="2">Uncharacterized protein</fullName>
    </submittedName>
</protein>
<name>A0A1B1YWW2_9GAMM</name>
<feature type="compositionally biased region" description="Low complexity" evidence="1">
    <location>
        <begin position="217"/>
        <end position="233"/>
    </location>
</feature>
<gene>
    <name evidence="2" type="ORF">PG2T_13560</name>
</gene>
<proteinExistence type="predicted"/>
<feature type="region of interest" description="Disordered" evidence="1">
    <location>
        <begin position="266"/>
        <end position="313"/>
    </location>
</feature>
<dbReference type="EMBL" id="CP014671">
    <property type="protein sequence ID" value="ANX05103.1"/>
    <property type="molecule type" value="Genomic_DNA"/>
</dbReference>
<evidence type="ECO:0000256" key="1">
    <source>
        <dbReference type="SAM" id="MobiDB-lite"/>
    </source>
</evidence>
<evidence type="ECO:0000313" key="2">
    <source>
        <dbReference type="EMBL" id="ANX05103.1"/>
    </source>
</evidence>
<dbReference type="KEGG" id="gbi:PG2T_13560"/>
<accession>A0A1B1YWW2</accession>
<dbReference type="STRING" id="1810504.PG2T_13560"/>